<evidence type="ECO:0000313" key="4">
    <source>
        <dbReference type="EMBL" id="GGG39769.1"/>
    </source>
</evidence>
<dbReference type="RefSeq" id="WP_188901479.1">
    <property type="nucleotide sequence ID" value="NZ_BMKS01000009.1"/>
</dbReference>
<dbReference type="SUPFAM" id="SSF52172">
    <property type="entry name" value="CheY-like"/>
    <property type="match status" value="1"/>
</dbReference>
<dbReference type="SMART" id="SM00448">
    <property type="entry name" value="REC"/>
    <property type="match status" value="1"/>
</dbReference>
<comment type="caution">
    <text evidence="2">Lacks conserved residue(s) required for the propagation of feature annotation.</text>
</comment>
<dbReference type="PANTHER" id="PTHR44591">
    <property type="entry name" value="STRESS RESPONSE REGULATOR PROTEIN 1"/>
    <property type="match status" value="1"/>
</dbReference>
<evidence type="ECO:0000313" key="5">
    <source>
        <dbReference type="Proteomes" id="UP000597507"/>
    </source>
</evidence>
<dbReference type="InterPro" id="IPR011006">
    <property type="entry name" value="CheY-like_superfamily"/>
</dbReference>
<comment type="caution">
    <text evidence="4">The sequence shown here is derived from an EMBL/GenBank/DDBJ whole genome shotgun (WGS) entry which is preliminary data.</text>
</comment>
<sequence length="124" mass="12932">MDVLLVEPDAALRAPLAEALRAARLRTAAVGSGEDALAVAHEQRPPRVLVTAIGLGPGMDGFELVRRLRGRWPGLPVVLTGEGPAALRGRVLGRLDRFLVRPVAPEALLGAVRALADGGARPLA</sequence>
<gene>
    <name evidence="4" type="ORF">GCM10010964_29180</name>
</gene>
<dbReference type="EMBL" id="BMKS01000009">
    <property type="protein sequence ID" value="GGG39769.1"/>
    <property type="molecule type" value="Genomic_DNA"/>
</dbReference>
<accession>A0A8J3ECZ5</accession>
<organism evidence="4 5">
    <name type="scientific">Caldovatus sediminis</name>
    <dbReference type="NCBI Taxonomy" id="2041189"/>
    <lineage>
        <taxon>Bacteria</taxon>
        <taxon>Pseudomonadati</taxon>
        <taxon>Pseudomonadota</taxon>
        <taxon>Alphaproteobacteria</taxon>
        <taxon>Acetobacterales</taxon>
        <taxon>Roseomonadaceae</taxon>
        <taxon>Caldovatus</taxon>
    </lineage>
</organism>
<dbReference type="Pfam" id="PF00072">
    <property type="entry name" value="Response_reg"/>
    <property type="match status" value="1"/>
</dbReference>
<evidence type="ECO:0000256" key="2">
    <source>
        <dbReference type="PROSITE-ProRule" id="PRU00169"/>
    </source>
</evidence>
<protein>
    <recommendedName>
        <fullName evidence="3">Response regulatory domain-containing protein</fullName>
    </recommendedName>
</protein>
<dbReference type="InterPro" id="IPR050595">
    <property type="entry name" value="Bact_response_regulator"/>
</dbReference>
<dbReference type="GO" id="GO:0000160">
    <property type="term" value="P:phosphorelay signal transduction system"/>
    <property type="evidence" value="ECO:0007669"/>
    <property type="project" value="InterPro"/>
</dbReference>
<reference evidence="4 5" key="1">
    <citation type="journal article" date="2014" name="Int. J. Syst. Evol. Microbiol.">
        <title>Complete genome sequence of Corynebacterium casei LMG S-19264T (=DSM 44701T), isolated from a smear-ripened cheese.</title>
        <authorList>
            <consortium name="US DOE Joint Genome Institute (JGI-PGF)"/>
            <person name="Walter F."/>
            <person name="Albersmeier A."/>
            <person name="Kalinowski J."/>
            <person name="Ruckert C."/>
        </authorList>
    </citation>
    <scope>NUCLEOTIDE SEQUENCE [LARGE SCALE GENOMIC DNA]</scope>
    <source>
        <strain evidence="4 5">CGMCC 1.16330</strain>
    </source>
</reference>
<name>A0A8J3ECZ5_9PROT</name>
<dbReference type="Proteomes" id="UP000597507">
    <property type="component" value="Unassembled WGS sequence"/>
</dbReference>
<dbReference type="AlphaFoldDB" id="A0A8J3ECZ5"/>
<keyword evidence="1" id="KW-0597">Phosphoprotein</keyword>
<evidence type="ECO:0000256" key="1">
    <source>
        <dbReference type="ARBA" id="ARBA00022553"/>
    </source>
</evidence>
<keyword evidence="5" id="KW-1185">Reference proteome</keyword>
<evidence type="ECO:0000259" key="3">
    <source>
        <dbReference type="PROSITE" id="PS50110"/>
    </source>
</evidence>
<dbReference type="Gene3D" id="3.40.50.2300">
    <property type="match status" value="1"/>
</dbReference>
<feature type="domain" description="Response regulatory" evidence="3">
    <location>
        <begin position="2"/>
        <end position="116"/>
    </location>
</feature>
<dbReference type="PROSITE" id="PS50110">
    <property type="entry name" value="RESPONSE_REGULATORY"/>
    <property type="match status" value="1"/>
</dbReference>
<proteinExistence type="predicted"/>
<dbReference type="InterPro" id="IPR001789">
    <property type="entry name" value="Sig_transdc_resp-reg_receiver"/>
</dbReference>
<dbReference type="PANTHER" id="PTHR44591:SF3">
    <property type="entry name" value="RESPONSE REGULATORY DOMAIN-CONTAINING PROTEIN"/>
    <property type="match status" value="1"/>
</dbReference>